<protein>
    <recommendedName>
        <fullName evidence="3">DUF2225 domain-containing protein</fullName>
    </recommendedName>
</protein>
<accession>A0A1G9QAC1</accession>
<evidence type="ECO:0008006" key="3">
    <source>
        <dbReference type="Google" id="ProtNLM"/>
    </source>
</evidence>
<evidence type="ECO:0000313" key="1">
    <source>
        <dbReference type="EMBL" id="SDM08014.1"/>
    </source>
</evidence>
<dbReference type="RefSeq" id="WP_092070244.1">
    <property type="nucleotide sequence ID" value="NZ_FNHB01000002.1"/>
</dbReference>
<dbReference type="OrthoDB" id="9780343at2"/>
<gene>
    <name evidence="1" type="ORF">SAMN04488502_102101</name>
</gene>
<dbReference type="STRING" id="146817.SAMN04488502_102101"/>
<dbReference type="Gene3D" id="1.25.40.10">
    <property type="entry name" value="Tetratricopeptide repeat domain"/>
    <property type="match status" value="1"/>
</dbReference>
<dbReference type="Pfam" id="PF09986">
    <property type="entry name" value="DUF2225"/>
    <property type="match status" value="1"/>
</dbReference>
<dbReference type="InterPro" id="IPR018708">
    <property type="entry name" value="DUF2225"/>
</dbReference>
<organism evidence="1 2">
    <name type="scientific">Dendrosporobacter quercicolus</name>
    <dbReference type="NCBI Taxonomy" id="146817"/>
    <lineage>
        <taxon>Bacteria</taxon>
        <taxon>Bacillati</taxon>
        <taxon>Bacillota</taxon>
        <taxon>Negativicutes</taxon>
        <taxon>Selenomonadales</taxon>
        <taxon>Sporomusaceae</taxon>
        <taxon>Dendrosporobacter</taxon>
    </lineage>
</organism>
<dbReference type="SUPFAM" id="SSF48452">
    <property type="entry name" value="TPR-like"/>
    <property type="match status" value="1"/>
</dbReference>
<dbReference type="AlphaFoldDB" id="A0A1G9QAC1"/>
<evidence type="ECO:0000313" key="2">
    <source>
        <dbReference type="Proteomes" id="UP000214880"/>
    </source>
</evidence>
<dbReference type="InterPro" id="IPR011990">
    <property type="entry name" value="TPR-like_helical_dom_sf"/>
</dbReference>
<sequence>MAEYTYEVDKECPLCSKSFTVTKMKSRLIKMKQDTDFCTYYKDINPYYYSIWVCPHCGYAAPDTQFDDISPVAREKLIKFLTGRQVGVNFCGVRTREQAVATYKLAVFYSQLLDAADSRLGGLYLKMAWLYREAGETGHEQLALENAVKHYEQALLRERLPAGNMTETTLGYLVGDLFRRTGNIDQAVAYLNKIVSNQQAKVAERNIYNLARQVWQEIRESKKNAAVGEATEQ</sequence>
<dbReference type="EMBL" id="FNHB01000002">
    <property type="protein sequence ID" value="SDM08014.1"/>
    <property type="molecule type" value="Genomic_DNA"/>
</dbReference>
<proteinExistence type="predicted"/>
<name>A0A1G9QAC1_9FIRM</name>
<reference evidence="1 2" key="1">
    <citation type="submission" date="2016-10" db="EMBL/GenBank/DDBJ databases">
        <authorList>
            <person name="de Groot N.N."/>
        </authorList>
    </citation>
    <scope>NUCLEOTIDE SEQUENCE [LARGE SCALE GENOMIC DNA]</scope>
    <source>
        <strain evidence="1 2">DSM 1736</strain>
    </source>
</reference>
<dbReference type="Proteomes" id="UP000214880">
    <property type="component" value="Unassembled WGS sequence"/>
</dbReference>
<keyword evidence="2" id="KW-1185">Reference proteome</keyword>